<proteinExistence type="predicted"/>
<dbReference type="EMBL" id="MLCF01000025">
    <property type="protein sequence ID" value="OIV38279.1"/>
    <property type="molecule type" value="Genomic_DNA"/>
</dbReference>
<dbReference type="AlphaFoldDB" id="A0A1J7BHY3"/>
<name>A0A1J7BHY3_9ACTN</name>
<reference evidence="2 3" key="1">
    <citation type="submission" date="2016-10" db="EMBL/GenBank/DDBJ databases">
        <title>Genome sequence of Streptomyces gilvigriseus MUSC 26.</title>
        <authorList>
            <person name="Lee L.-H."/>
            <person name="Ser H.-L."/>
        </authorList>
    </citation>
    <scope>NUCLEOTIDE SEQUENCE [LARGE SCALE GENOMIC DNA]</scope>
    <source>
        <strain evidence="2 3">MUSC 26</strain>
    </source>
</reference>
<feature type="compositionally biased region" description="Pro residues" evidence="1">
    <location>
        <begin position="278"/>
        <end position="290"/>
    </location>
</feature>
<evidence type="ECO:0000313" key="3">
    <source>
        <dbReference type="Proteomes" id="UP000243342"/>
    </source>
</evidence>
<evidence type="ECO:0008006" key="4">
    <source>
        <dbReference type="Google" id="ProtNLM"/>
    </source>
</evidence>
<keyword evidence="3" id="KW-1185">Reference proteome</keyword>
<dbReference type="RefSeq" id="WP_079170068.1">
    <property type="nucleotide sequence ID" value="NZ_MLCF01000025.1"/>
</dbReference>
<protein>
    <recommendedName>
        <fullName evidence="4">VWFA domain-containing protein</fullName>
    </recommendedName>
</protein>
<dbReference type="InterPro" id="IPR036465">
    <property type="entry name" value="vWFA_dom_sf"/>
</dbReference>
<accession>A0A1J7BHY3</accession>
<feature type="compositionally biased region" description="Basic and acidic residues" evidence="1">
    <location>
        <begin position="297"/>
        <end position="309"/>
    </location>
</feature>
<dbReference type="Gene3D" id="3.40.50.1460">
    <property type="match status" value="1"/>
</dbReference>
<sequence length="907" mass="96225">MRQAILIGVPAYRDENFHDIRPAYTSATGLRGLLGDREPGARTPIHLDPEFSDDFWRTLEDAVADPDVDSLLVYFCGHGYYRESLHHHDPDDLFLVLRGAEYTHPEHASISVRKLLGNLNAAMGAGRLSELTLILDCCYGGNASLIAGPLPWPKPFAILTACPVGRRVRIQRPAVEGRDDSPTWFTSHLLDVLSAGATDGYRVTAAEAAAYIDARMKADLWKTEVGDDWVPFSTFSNGGGDIALRRGAVRPGPPEAGPAASGERNSSDASPGRTEANPVPPSAPPDPPSVPEQEPEPEPKPEQESKPELEPDPEPGPEPEPKPEQEPEQGPEPDHRWRRAWEFAAGTWPRRAATALVVLAVAAASWLGPDLAAGTGPFAGACPVPVALRIMTSVDNISALQSAADAYASSGANRAADGCRRSTLVLYPASTDQAVHSFGNLTAWEQGPSPGASAAPDEAFEPLRDVGPRPDVWIPDSSAEYQQVVTSLRATAGSGDALRLLRKAQRTSIGSSPLIMTLPGDVDHNLNLGPNPTWRQVFRQLSPKTGTVLRPLPTTSGTGLLQARNEYDNALAPTDVAGRRDLERGYALSDRQADGALAVLCRPGATRYPALASLLALQEAVDAHGSTCRDGYQTVSPGANYVAPSGGPALDLPFVQVPEEGTDSSARADAVGHFRDWLTATGADGGRAVLAGFGIRAPDPAAAPPADTAATTSAQYRSAHAPGFVLVILDNSDSMWDEGKMQDAQAAIRTAVNRAGPDDRFELWPVNGANTGSPPLPVGSDSGRQAVQDRLKALRSGGRDARIFHLVTRGLGFARQQEQPYRSIVVISDGDNASTSSDLADMAPQLKPDVPVTVFSMRRGSEGACGKQENLAVINPKACTPRPSSAAVLGTELGNVFAKTWEGGDVQ</sequence>
<evidence type="ECO:0000313" key="2">
    <source>
        <dbReference type="EMBL" id="OIV38279.1"/>
    </source>
</evidence>
<dbReference type="OrthoDB" id="3542505at2"/>
<dbReference type="Gene3D" id="3.40.50.410">
    <property type="entry name" value="von Willebrand factor, type A domain"/>
    <property type="match status" value="1"/>
</dbReference>
<organism evidence="2 3">
    <name type="scientific">Mangrovactinospora gilvigrisea</name>
    <dbReference type="NCBI Taxonomy" id="1428644"/>
    <lineage>
        <taxon>Bacteria</taxon>
        <taxon>Bacillati</taxon>
        <taxon>Actinomycetota</taxon>
        <taxon>Actinomycetes</taxon>
        <taxon>Kitasatosporales</taxon>
        <taxon>Streptomycetaceae</taxon>
        <taxon>Mangrovactinospora</taxon>
    </lineage>
</organism>
<gene>
    <name evidence="2" type="ORF">BIV57_06315</name>
</gene>
<evidence type="ECO:0000256" key="1">
    <source>
        <dbReference type="SAM" id="MobiDB-lite"/>
    </source>
</evidence>
<comment type="caution">
    <text evidence="2">The sequence shown here is derived from an EMBL/GenBank/DDBJ whole genome shotgun (WGS) entry which is preliminary data.</text>
</comment>
<dbReference type="CDD" id="cd00198">
    <property type="entry name" value="vWFA"/>
    <property type="match status" value="1"/>
</dbReference>
<dbReference type="Proteomes" id="UP000243342">
    <property type="component" value="Unassembled WGS sequence"/>
</dbReference>
<dbReference type="SUPFAM" id="SSF53300">
    <property type="entry name" value="vWA-like"/>
    <property type="match status" value="1"/>
</dbReference>
<feature type="region of interest" description="Disordered" evidence="1">
    <location>
        <begin position="235"/>
        <end position="335"/>
    </location>
</feature>
<dbReference type="STRING" id="1428644.BIV57_06315"/>